<accession>A0A3Q3IWV8</accession>
<reference evidence="2" key="1">
    <citation type="submission" date="2025-08" db="UniProtKB">
        <authorList>
            <consortium name="Ensembl"/>
        </authorList>
    </citation>
    <scope>IDENTIFICATION</scope>
</reference>
<proteinExistence type="predicted"/>
<name>A0A3Q3IWV8_MONAL</name>
<sequence>MQTGRSKLPSWMTKNKGKEKEPLKRAWVLAIFYCMNEKELVEAAVSFLTNGEDVAILADHKVALFCSLPYTKSPQYQRPEGQRSGPLQDHSGLVITEPEAKKRQQHSQMPADTTEEEDDALRLVQEIFFT</sequence>
<dbReference type="Ensembl" id="ENSMALT00000008740.1">
    <property type="protein sequence ID" value="ENSMALP00000008560.1"/>
    <property type="gene ID" value="ENSMALG00000006091.1"/>
</dbReference>
<dbReference type="AlphaFoldDB" id="A0A3Q3IWV8"/>
<protein>
    <submittedName>
        <fullName evidence="2">Uncharacterized protein</fullName>
    </submittedName>
</protein>
<organism evidence="2 3">
    <name type="scientific">Monopterus albus</name>
    <name type="common">Swamp eel</name>
    <dbReference type="NCBI Taxonomy" id="43700"/>
    <lineage>
        <taxon>Eukaryota</taxon>
        <taxon>Metazoa</taxon>
        <taxon>Chordata</taxon>
        <taxon>Craniata</taxon>
        <taxon>Vertebrata</taxon>
        <taxon>Euteleostomi</taxon>
        <taxon>Actinopterygii</taxon>
        <taxon>Neopterygii</taxon>
        <taxon>Teleostei</taxon>
        <taxon>Neoteleostei</taxon>
        <taxon>Acanthomorphata</taxon>
        <taxon>Anabantaria</taxon>
        <taxon>Synbranchiformes</taxon>
        <taxon>Synbranchidae</taxon>
        <taxon>Monopterus</taxon>
    </lineage>
</organism>
<reference evidence="2" key="2">
    <citation type="submission" date="2025-09" db="UniProtKB">
        <authorList>
            <consortium name="Ensembl"/>
        </authorList>
    </citation>
    <scope>IDENTIFICATION</scope>
</reference>
<keyword evidence="3" id="KW-1185">Reference proteome</keyword>
<evidence type="ECO:0000313" key="3">
    <source>
        <dbReference type="Proteomes" id="UP000261600"/>
    </source>
</evidence>
<feature type="region of interest" description="Disordered" evidence="1">
    <location>
        <begin position="75"/>
        <end position="118"/>
    </location>
</feature>
<evidence type="ECO:0000313" key="2">
    <source>
        <dbReference type="Ensembl" id="ENSMALP00000008560.1"/>
    </source>
</evidence>
<dbReference type="Proteomes" id="UP000261600">
    <property type="component" value="Unplaced"/>
</dbReference>
<evidence type="ECO:0000256" key="1">
    <source>
        <dbReference type="SAM" id="MobiDB-lite"/>
    </source>
</evidence>